<reference evidence="2 3" key="1">
    <citation type="submission" date="2020-05" db="EMBL/GenBank/DDBJ databases">
        <title>Complete genome of Clostridium estertheticum subspecies estertheticum, isolated from Vacuum packed lamb meat from New Zealand imported to Switzerland.</title>
        <authorList>
            <person name="Wambui J."/>
            <person name="Stevens M.J.A."/>
            <person name="Stephan R."/>
        </authorList>
    </citation>
    <scope>NUCLEOTIDE SEQUENCE [LARGE SCALE GENOMIC DNA]</scope>
    <source>
        <strain evidence="2 3">CEST001</strain>
    </source>
</reference>
<dbReference type="AlphaFoldDB" id="A0A7Y3STF6"/>
<sequence>MNRYKATLILILASSIYIISYPFHKTFIGGLVSSGSCASMIGGFADWWGINKLLKKTIPKNKQKIFDGLSNMVSEELLSKNTLKKLLNKYDTSRLVIELVKNNDEIENIKNIFKIMIKDNVKKINKNELFKITSNLILNILKRTDFHKLISSIIEVSFKTEYKDKFYNFILDELILYSQRDDFKDILINLIIDARASYEGESKRKKFVDRFKGNNSLAIGIQEKIKDFLGNMKKPDNENRLLFDKWIYDKLDDFKNNSDYKLKIKNWKLDFLKNIKVNEYINVIFENTSNKILNNEDLYNKPFFIMDNWISDLDDNLDTQKRVDLFFKDLIYKFIDDKHKNVGKIVKENLSKYSDTMLIELIESNAGNDLQLIRINGSLVGGVVGIIIYIIKYSIGVYI</sequence>
<name>A0A7Y3STF6_9CLOT</name>
<evidence type="ECO:0000313" key="2">
    <source>
        <dbReference type="EMBL" id="NNU74598.1"/>
    </source>
</evidence>
<keyword evidence="1" id="KW-0812">Transmembrane</keyword>
<dbReference type="EMBL" id="JABEYB010000001">
    <property type="protein sequence ID" value="NNU74598.1"/>
    <property type="molecule type" value="Genomic_DNA"/>
</dbReference>
<dbReference type="Proteomes" id="UP000531659">
    <property type="component" value="Unassembled WGS sequence"/>
</dbReference>
<evidence type="ECO:0000256" key="1">
    <source>
        <dbReference type="SAM" id="Phobius"/>
    </source>
</evidence>
<feature type="transmembrane region" description="Helical" evidence="1">
    <location>
        <begin position="372"/>
        <end position="391"/>
    </location>
</feature>
<dbReference type="Pfam" id="PF04286">
    <property type="entry name" value="DUF445"/>
    <property type="match status" value="1"/>
</dbReference>
<dbReference type="GeneID" id="83592029"/>
<evidence type="ECO:0000313" key="3">
    <source>
        <dbReference type="Proteomes" id="UP000531659"/>
    </source>
</evidence>
<keyword evidence="1" id="KW-0472">Membrane</keyword>
<dbReference type="PANTHER" id="PTHR38442:SF1">
    <property type="entry name" value="INNER MEMBRANE PROTEIN"/>
    <property type="match status" value="1"/>
</dbReference>
<accession>A0A7Y3STF6</accession>
<dbReference type="InterPro" id="IPR007383">
    <property type="entry name" value="DUF445"/>
</dbReference>
<dbReference type="GO" id="GO:0005886">
    <property type="term" value="C:plasma membrane"/>
    <property type="evidence" value="ECO:0007669"/>
    <property type="project" value="TreeGrafter"/>
</dbReference>
<proteinExistence type="predicted"/>
<dbReference type="PANTHER" id="PTHR38442">
    <property type="entry name" value="INNER MEMBRANE PROTEIN-RELATED"/>
    <property type="match status" value="1"/>
</dbReference>
<keyword evidence="1" id="KW-1133">Transmembrane helix</keyword>
<gene>
    <name evidence="2" type="ORF">HLQ16_01390</name>
</gene>
<protein>
    <submittedName>
        <fullName evidence="2">DUF445 domain-containing protein</fullName>
    </submittedName>
</protein>
<comment type="caution">
    <text evidence="2">The sequence shown here is derived from an EMBL/GenBank/DDBJ whole genome shotgun (WGS) entry which is preliminary data.</text>
</comment>
<dbReference type="RefSeq" id="WP_171295460.1">
    <property type="nucleotide sequence ID" value="NZ_CP077615.1"/>
</dbReference>
<organism evidence="2 3">
    <name type="scientific">Clostridium estertheticum</name>
    <dbReference type="NCBI Taxonomy" id="238834"/>
    <lineage>
        <taxon>Bacteria</taxon>
        <taxon>Bacillati</taxon>
        <taxon>Bacillota</taxon>
        <taxon>Clostridia</taxon>
        <taxon>Eubacteriales</taxon>
        <taxon>Clostridiaceae</taxon>
        <taxon>Clostridium</taxon>
    </lineage>
</organism>